<name>A0A286ACX7_9SPHI</name>
<gene>
    <name evidence="2" type="ORF">SAMN06297358_3458</name>
</gene>
<evidence type="ECO:0000313" key="2">
    <source>
        <dbReference type="EMBL" id="SOD19753.1"/>
    </source>
</evidence>
<reference evidence="3" key="1">
    <citation type="submission" date="2017-09" db="EMBL/GenBank/DDBJ databases">
        <authorList>
            <person name="Varghese N."/>
            <person name="Submissions S."/>
        </authorList>
    </citation>
    <scope>NUCLEOTIDE SEQUENCE [LARGE SCALE GENOMIC DNA]</scope>
    <source>
        <strain evidence="3">CGMCC 1.12803</strain>
    </source>
</reference>
<evidence type="ECO:0000313" key="3">
    <source>
        <dbReference type="Proteomes" id="UP000219281"/>
    </source>
</evidence>
<sequence>MRLFYKSIFNHLNYKTMKNTDLPKNNGSMHKNSIADRAHYDVKQDKKMNGITNAGGQRSDQTSNKDNERKRGQ</sequence>
<proteinExistence type="predicted"/>
<dbReference type="AlphaFoldDB" id="A0A286ACX7"/>
<feature type="region of interest" description="Disordered" evidence="1">
    <location>
        <begin position="43"/>
        <end position="73"/>
    </location>
</feature>
<dbReference type="Proteomes" id="UP000219281">
    <property type="component" value="Unassembled WGS sequence"/>
</dbReference>
<feature type="compositionally biased region" description="Basic and acidic residues" evidence="1">
    <location>
        <begin position="63"/>
        <end position="73"/>
    </location>
</feature>
<keyword evidence="3" id="KW-1185">Reference proteome</keyword>
<accession>A0A286ACX7</accession>
<evidence type="ECO:0000256" key="1">
    <source>
        <dbReference type="SAM" id="MobiDB-lite"/>
    </source>
</evidence>
<organism evidence="2 3">
    <name type="scientific">Pedobacter xixiisoli</name>
    <dbReference type="NCBI Taxonomy" id="1476464"/>
    <lineage>
        <taxon>Bacteria</taxon>
        <taxon>Pseudomonadati</taxon>
        <taxon>Bacteroidota</taxon>
        <taxon>Sphingobacteriia</taxon>
        <taxon>Sphingobacteriales</taxon>
        <taxon>Sphingobacteriaceae</taxon>
        <taxon>Pedobacter</taxon>
    </lineage>
</organism>
<protein>
    <submittedName>
        <fullName evidence="2">Uncharacterized protein</fullName>
    </submittedName>
</protein>
<feature type="compositionally biased region" description="Polar residues" evidence="1">
    <location>
        <begin position="50"/>
        <end position="62"/>
    </location>
</feature>
<dbReference type="EMBL" id="OCMT01000004">
    <property type="protein sequence ID" value="SOD19753.1"/>
    <property type="molecule type" value="Genomic_DNA"/>
</dbReference>